<dbReference type="SUPFAM" id="SSF52172">
    <property type="entry name" value="CheY-like"/>
    <property type="match status" value="1"/>
</dbReference>
<evidence type="ECO:0000259" key="5">
    <source>
        <dbReference type="PROSITE" id="PS50110"/>
    </source>
</evidence>
<dbReference type="PRINTS" id="PR00038">
    <property type="entry name" value="HTHLUXR"/>
</dbReference>
<dbReference type="AlphaFoldDB" id="A0A0M6ZLN3"/>
<sequence length="242" mass="26172">MSIERGSATRFLIIDDHPLFREALHSAVELAYPDSDALDAASLEDACELLDDDEGFDLALLDLSIPGVTGMDGLLHLRAHYPRLPVVVVSGSEDAPIVAQVMAYGAAGFIPKSSKKATLAHAIQQVMNGATYLPDKYSATNDEPLDDVTRDMIERLSSLTPQQIRVLRMICNGLLNKQIAYELQVGETTVKAHVSEILRKLGVSSRTQAVIEVKKLEALGTAEPFDTSATAHPGEKPVSQHS</sequence>
<protein>
    <submittedName>
        <fullName evidence="6">Protease production enhancer protein</fullName>
    </submittedName>
</protein>
<dbReference type="SMART" id="SM00448">
    <property type="entry name" value="REC"/>
    <property type="match status" value="1"/>
</dbReference>
<dbReference type="GO" id="GO:0006355">
    <property type="term" value="P:regulation of DNA-templated transcription"/>
    <property type="evidence" value="ECO:0007669"/>
    <property type="project" value="InterPro"/>
</dbReference>
<dbReference type="STRING" id="311410.LA5095_06105"/>
<dbReference type="Gene3D" id="3.40.50.2300">
    <property type="match status" value="1"/>
</dbReference>
<dbReference type="GO" id="GO:0000160">
    <property type="term" value="P:phosphorelay signal transduction system"/>
    <property type="evidence" value="ECO:0007669"/>
    <property type="project" value="InterPro"/>
</dbReference>
<dbReference type="GO" id="GO:0008233">
    <property type="term" value="F:peptidase activity"/>
    <property type="evidence" value="ECO:0007669"/>
    <property type="project" value="UniProtKB-KW"/>
</dbReference>
<dbReference type="InterPro" id="IPR011006">
    <property type="entry name" value="CheY-like_superfamily"/>
</dbReference>
<organism evidence="6 7">
    <name type="scientific">Roseibium album</name>
    <dbReference type="NCBI Taxonomy" id="311410"/>
    <lineage>
        <taxon>Bacteria</taxon>
        <taxon>Pseudomonadati</taxon>
        <taxon>Pseudomonadota</taxon>
        <taxon>Alphaproteobacteria</taxon>
        <taxon>Hyphomicrobiales</taxon>
        <taxon>Stappiaceae</taxon>
        <taxon>Roseibium</taxon>
    </lineage>
</organism>
<dbReference type="SMART" id="SM00421">
    <property type="entry name" value="HTH_LUXR"/>
    <property type="match status" value="1"/>
</dbReference>
<dbReference type="GO" id="GO:0003677">
    <property type="term" value="F:DNA binding"/>
    <property type="evidence" value="ECO:0007669"/>
    <property type="project" value="UniProtKB-KW"/>
</dbReference>
<keyword evidence="6" id="KW-0645">Protease</keyword>
<keyword evidence="6" id="KW-0378">Hydrolase</keyword>
<dbReference type="CDD" id="cd06170">
    <property type="entry name" value="LuxR_C_like"/>
    <property type="match status" value="1"/>
</dbReference>
<reference evidence="7" key="1">
    <citation type="submission" date="2015-07" db="EMBL/GenBank/DDBJ databases">
        <authorList>
            <person name="Rodrigo-Torres Lidia"/>
            <person name="Arahal R.David."/>
        </authorList>
    </citation>
    <scope>NUCLEOTIDE SEQUENCE [LARGE SCALE GENOMIC DNA]</scope>
    <source>
        <strain evidence="7">CECT 5096</strain>
    </source>
</reference>
<dbReference type="PROSITE" id="PS50110">
    <property type="entry name" value="RESPONSE_REGULATORY"/>
    <property type="match status" value="1"/>
</dbReference>
<dbReference type="PANTHER" id="PTHR45566">
    <property type="entry name" value="HTH-TYPE TRANSCRIPTIONAL REGULATOR YHJB-RELATED"/>
    <property type="match status" value="1"/>
</dbReference>
<dbReference type="InterPro" id="IPR036388">
    <property type="entry name" value="WH-like_DNA-bd_sf"/>
</dbReference>
<feature type="domain" description="HTH luxR-type" evidence="4">
    <location>
        <begin position="152"/>
        <end position="217"/>
    </location>
</feature>
<dbReference type="EMBL" id="CXWC01000007">
    <property type="protein sequence ID" value="CTQ69574.1"/>
    <property type="molecule type" value="Genomic_DNA"/>
</dbReference>
<dbReference type="InterPro" id="IPR051015">
    <property type="entry name" value="EvgA-like"/>
</dbReference>
<dbReference type="Pfam" id="PF00196">
    <property type="entry name" value="GerE"/>
    <property type="match status" value="1"/>
</dbReference>
<dbReference type="Gene3D" id="1.10.10.10">
    <property type="entry name" value="Winged helix-like DNA-binding domain superfamily/Winged helix DNA-binding domain"/>
    <property type="match status" value="1"/>
</dbReference>
<dbReference type="CDD" id="cd17535">
    <property type="entry name" value="REC_NarL-like"/>
    <property type="match status" value="1"/>
</dbReference>
<proteinExistence type="predicted"/>
<dbReference type="GeneID" id="97669571"/>
<dbReference type="Pfam" id="PF00072">
    <property type="entry name" value="Response_reg"/>
    <property type="match status" value="1"/>
</dbReference>
<feature type="domain" description="Response regulatory" evidence="5">
    <location>
        <begin position="10"/>
        <end position="127"/>
    </location>
</feature>
<evidence type="ECO:0000313" key="7">
    <source>
        <dbReference type="Proteomes" id="UP000049983"/>
    </source>
</evidence>
<dbReference type="PANTHER" id="PTHR45566:SF1">
    <property type="entry name" value="HTH-TYPE TRANSCRIPTIONAL REGULATOR YHJB-RELATED"/>
    <property type="match status" value="1"/>
</dbReference>
<gene>
    <name evidence="6" type="primary">degU_2</name>
    <name evidence="6" type="ORF">LA5096_02178</name>
</gene>
<evidence type="ECO:0000256" key="1">
    <source>
        <dbReference type="ARBA" id="ARBA00022553"/>
    </source>
</evidence>
<dbReference type="InterPro" id="IPR016032">
    <property type="entry name" value="Sig_transdc_resp-reg_C-effctor"/>
</dbReference>
<dbReference type="RefSeq" id="WP_055391741.1">
    <property type="nucleotide sequence ID" value="NZ_CXWA01000018.1"/>
</dbReference>
<evidence type="ECO:0000256" key="2">
    <source>
        <dbReference type="ARBA" id="ARBA00023125"/>
    </source>
</evidence>
<dbReference type="InterPro" id="IPR000792">
    <property type="entry name" value="Tscrpt_reg_LuxR_C"/>
</dbReference>
<keyword evidence="7" id="KW-1185">Reference proteome</keyword>
<name>A0A0M6ZLN3_9HYPH</name>
<accession>A0A0M6ZLN3</accession>
<evidence type="ECO:0000259" key="4">
    <source>
        <dbReference type="PROSITE" id="PS50043"/>
    </source>
</evidence>
<keyword evidence="2" id="KW-0238">DNA-binding</keyword>
<dbReference type="InterPro" id="IPR001789">
    <property type="entry name" value="Sig_transdc_resp-reg_receiver"/>
</dbReference>
<evidence type="ECO:0000256" key="3">
    <source>
        <dbReference type="PROSITE-ProRule" id="PRU00169"/>
    </source>
</evidence>
<dbReference type="SUPFAM" id="SSF46894">
    <property type="entry name" value="C-terminal effector domain of the bipartite response regulators"/>
    <property type="match status" value="1"/>
</dbReference>
<dbReference type="PROSITE" id="PS50043">
    <property type="entry name" value="HTH_LUXR_2"/>
    <property type="match status" value="1"/>
</dbReference>
<dbReference type="Proteomes" id="UP000049983">
    <property type="component" value="Unassembled WGS sequence"/>
</dbReference>
<dbReference type="InterPro" id="IPR058245">
    <property type="entry name" value="NreC/VraR/RcsB-like_REC"/>
</dbReference>
<feature type="modified residue" description="4-aspartylphosphate" evidence="3">
    <location>
        <position position="62"/>
    </location>
</feature>
<dbReference type="GO" id="GO:0006508">
    <property type="term" value="P:proteolysis"/>
    <property type="evidence" value="ECO:0007669"/>
    <property type="project" value="UniProtKB-KW"/>
</dbReference>
<evidence type="ECO:0000313" key="6">
    <source>
        <dbReference type="EMBL" id="CTQ69574.1"/>
    </source>
</evidence>
<dbReference type="OrthoDB" id="9814495at2"/>
<keyword evidence="1 3" id="KW-0597">Phosphoprotein</keyword>